<dbReference type="Gene3D" id="3.40.50.720">
    <property type="entry name" value="NAD(P)-binding Rossmann-like Domain"/>
    <property type="match status" value="1"/>
</dbReference>
<dbReference type="PROSITE" id="PS51186">
    <property type="entry name" value="GNAT"/>
    <property type="match status" value="1"/>
</dbReference>
<dbReference type="SUPFAM" id="SSF51735">
    <property type="entry name" value="NAD(P)-binding Rossmann-fold domains"/>
    <property type="match status" value="1"/>
</dbReference>
<keyword evidence="8" id="KW-1185">Reference proteome</keyword>
<dbReference type="InterPro" id="IPR000182">
    <property type="entry name" value="GNAT_dom"/>
</dbReference>
<dbReference type="FunFam" id="3.30.1490.20:FF:000020">
    <property type="entry name" value="Protein lysine acetyltransferase"/>
    <property type="match status" value="1"/>
</dbReference>
<evidence type="ECO:0000313" key="7">
    <source>
        <dbReference type="EMBL" id="SOE01169.1"/>
    </source>
</evidence>
<name>A0A286H1D9_9PROT</name>
<evidence type="ECO:0000256" key="3">
    <source>
        <dbReference type="ARBA" id="ARBA00022741"/>
    </source>
</evidence>
<dbReference type="SUPFAM" id="SSF56059">
    <property type="entry name" value="Glutathione synthetase ATP-binding domain-like"/>
    <property type="match status" value="1"/>
</dbReference>
<dbReference type="SMART" id="SM00881">
    <property type="entry name" value="CoA_binding"/>
    <property type="match status" value="1"/>
</dbReference>
<dbReference type="Gene3D" id="3.30.1490.20">
    <property type="entry name" value="ATP-grasp fold, A domain"/>
    <property type="match status" value="1"/>
</dbReference>
<dbReference type="InterPro" id="IPR003781">
    <property type="entry name" value="CoA-bd"/>
</dbReference>
<dbReference type="InterPro" id="IPR036291">
    <property type="entry name" value="NAD(P)-bd_dom_sf"/>
</dbReference>
<dbReference type="Gene3D" id="3.30.470.20">
    <property type="entry name" value="ATP-grasp fold, B domain"/>
    <property type="match status" value="1"/>
</dbReference>
<evidence type="ECO:0000256" key="4">
    <source>
        <dbReference type="ARBA" id="ARBA00022840"/>
    </source>
</evidence>
<keyword evidence="4" id="KW-0067">ATP-binding</keyword>
<dbReference type="InterPro" id="IPR032875">
    <property type="entry name" value="Succ_CoA_lig_flav_dom"/>
</dbReference>
<dbReference type="EMBL" id="OCNJ01000016">
    <property type="protein sequence ID" value="SOE01169.1"/>
    <property type="molecule type" value="Genomic_DNA"/>
</dbReference>
<gene>
    <name evidence="7" type="ORF">SAMN05421508_11655</name>
</gene>
<comment type="similarity">
    <text evidence="5">In the N-terminal section; belongs to the acetate CoA ligase alpha subunit family.</text>
</comment>
<evidence type="ECO:0000256" key="2">
    <source>
        <dbReference type="ARBA" id="ARBA00022598"/>
    </source>
</evidence>
<dbReference type="Pfam" id="PF13549">
    <property type="entry name" value="ATP-grasp_5"/>
    <property type="match status" value="1"/>
</dbReference>
<dbReference type="GO" id="GO:0006099">
    <property type="term" value="P:tricarboxylic acid cycle"/>
    <property type="evidence" value="ECO:0007669"/>
    <property type="project" value="UniProtKB-KW"/>
</dbReference>
<dbReference type="SUPFAM" id="SSF55729">
    <property type="entry name" value="Acyl-CoA N-acyltransferases (Nat)"/>
    <property type="match status" value="1"/>
</dbReference>
<keyword evidence="7" id="KW-0808">Transferase</keyword>
<evidence type="ECO:0000256" key="1">
    <source>
        <dbReference type="ARBA" id="ARBA00022532"/>
    </source>
</evidence>
<dbReference type="InterPro" id="IPR016102">
    <property type="entry name" value="Succinyl-CoA_synth-like"/>
</dbReference>
<dbReference type="Pfam" id="PF00583">
    <property type="entry name" value="Acetyltransf_1"/>
    <property type="match status" value="1"/>
</dbReference>
<dbReference type="Pfam" id="PF13380">
    <property type="entry name" value="CoA_binding_2"/>
    <property type="match status" value="1"/>
</dbReference>
<dbReference type="GO" id="GO:0016747">
    <property type="term" value="F:acyltransferase activity, transferring groups other than amino-acyl groups"/>
    <property type="evidence" value="ECO:0007669"/>
    <property type="project" value="InterPro"/>
</dbReference>
<evidence type="ECO:0000256" key="5">
    <source>
        <dbReference type="ARBA" id="ARBA00060888"/>
    </source>
</evidence>
<dbReference type="RefSeq" id="WP_097281537.1">
    <property type="nucleotide sequence ID" value="NZ_OCNJ01000016.1"/>
</dbReference>
<dbReference type="Pfam" id="PF13607">
    <property type="entry name" value="Succ_CoA_lig"/>
    <property type="match status" value="1"/>
</dbReference>
<accession>A0A286H1D9</accession>
<dbReference type="Gene3D" id="3.40.630.30">
    <property type="match status" value="1"/>
</dbReference>
<feature type="domain" description="N-acetyltransferase" evidence="6">
    <location>
        <begin position="737"/>
        <end position="893"/>
    </location>
</feature>
<evidence type="ECO:0000313" key="8">
    <source>
        <dbReference type="Proteomes" id="UP000219621"/>
    </source>
</evidence>
<dbReference type="AlphaFoldDB" id="A0A286H1D9"/>
<dbReference type="PANTHER" id="PTHR43334">
    <property type="entry name" value="ACETATE--COA LIGASE [ADP-FORMING]"/>
    <property type="match status" value="1"/>
</dbReference>
<dbReference type="GO" id="GO:0016874">
    <property type="term" value="F:ligase activity"/>
    <property type="evidence" value="ECO:0007669"/>
    <property type="project" value="UniProtKB-KW"/>
</dbReference>
<protein>
    <submittedName>
        <fullName evidence="7">Acetyltransferase</fullName>
    </submittedName>
</protein>
<keyword evidence="1" id="KW-0816">Tricarboxylic acid cycle</keyword>
<keyword evidence="2" id="KW-0436">Ligase</keyword>
<dbReference type="Gene3D" id="3.40.50.261">
    <property type="entry name" value="Succinyl-CoA synthetase domains"/>
    <property type="match status" value="2"/>
</dbReference>
<proteinExistence type="inferred from homology"/>
<dbReference type="PANTHER" id="PTHR43334:SF1">
    <property type="entry name" value="3-HYDROXYPROPIONATE--COA LIGASE [ADP-FORMING]"/>
    <property type="match status" value="1"/>
</dbReference>
<dbReference type="InterPro" id="IPR013815">
    <property type="entry name" value="ATP_grasp_subdomain_1"/>
</dbReference>
<reference evidence="7 8" key="1">
    <citation type="submission" date="2017-09" db="EMBL/GenBank/DDBJ databases">
        <authorList>
            <person name="Ehlers B."/>
            <person name="Leendertz F.H."/>
        </authorList>
    </citation>
    <scope>NUCLEOTIDE SEQUENCE [LARGE SCALE GENOMIC DNA]</scope>
    <source>
        <strain evidence="7 8">USBA 140</strain>
    </source>
</reference>
<dbReference type="InterPro" id="IPR016181">
    <property type="entry name" value="Acyl_CoA_acyltransferase"/>
</dbReference>
<dbReference type="OrthoDB" id="9807426at2"/>
<dbReference type="Proteomes" id="UP000219621">
    <property type="component" value="Unassembled WGS sequence"/>
</dbReference>
<sequence length="903" mass="97268">MSVRNLPSLFKPQSVAVIGASNTPDTVGNIVMRNLLAGGFAGPIMPVTRSAQAVQGVLAYPDVASLPLTPELAVVVIPAAEVPAVVDDLGKRGTRAVVIGSAGLSKAENADGRTLMTAVDEIARKYGMRILGPNSMGLMVPGAGLNASSLHLPARKGRLAFVSQSGALCASVLDWAHTRGIGFSHFLSIGEAVNTDFGDILDFLGSDPQTAAILLYIQSVKDKRSFLSAARAAARNKPVLAIKAGRHEAVSHAVASHTGALAGSDHVYDAVFRRAGMLRVYDFEELFAAVETLGRSRKLKGDRLAIVTNGGGVGIMATDDLIGLDGRLATLTEDTIAKLDAVLPGIWSRTNPIDLIGDAPPDRYLEALKILHAAKEVDAVLVMHVPVAMVDATAVAEAVIAFAKEKRTAHITTCWVGDEKVREARRLFAEAAVPTLDTPDKAVRAFMHTVEYKRNQELLMETPASVATDFMPATVTARMIIEDVLKRGDTLLSEPEAKAVLAAYGIPTVETHIAKTPDEVFRQAERLGHAVAIKIISPDIAHKSDVGGVVLDLATPDEARQAAAAMAERLRRTFPEARIDGFSVQTMARRPGAHELIVGMSTDPVFGPVVLFGQGGIAVEVIGDRAVGLPPLNTTLAKELIGRTRVSRLLEGYRGRPPADLESISRTLIQVAQLATDIPEIVELDINPLFADATGVLAIDARMRVERTTQSGPDRLAIRPYPKDLEEVFTMRNGRPVLLRPIRPEDEPNHHAFVAALTPEDIRFRFFGLVQELPHSQMARLTQIDYDREMAFVGVATTETGDDETLGVVRTVTDPDNETAEFSIVVRSNLKGSGLGVRMMEKMIEYCRGRGTRYMVGQVLKENHRMLAFVEHLGFKRTATIDIDIVEVTLDLQNTPVAAPFTG</sequence>
<dbReference type="GO" id="GO:0005524">
    <property type="term" value="F:ATP binding"/>
    <property type="evidence" value="ECO:0007669"/>
    <property type="project" value="UniProtKB-KW"/>
</dbReference>
<dbReference type="SUPFAM" id="SSF52210">
    <property type="entry name" value="Succinyl-CoA synthetase domains"/>
    <property type="match status" value="2"/>
</dbReference>
<evidence type="ECO:0000259" key="6">
    <source>
        <dbReference type="PROSITE" id="PS51186"/>
    </source>
</evidence>
<dbReference type="InterPro" id="IPR051538">
    <property type="entry name" value="Acyl-CoA_Synth/Transferase"/>
</dbReference>
<keyword evidence="3" id="KW-0547">Nucleotide-binding</keyword>
<organism evidence="7 8">
    <name type="scientific">Caenispirillum bisanense</name>
    <dbReference type="NCBI Taxonomy" id="414052"/>
    <lineage>
        <taxon>Bacteria</taxon>
        <taxon>Pseudomonadati</taxon>
        <taxon>Pseudomonadota</taxon>
        <taxon>Alphaproteobacteria</taxon>
        <taxon>Rhodospirillales</taxon>
        <taxon>Novispirillaceae</taxon>
        <taxon>Caenispirillum</taxon>
    </lineage>
</organism>